<dbReference type="GO" id="GO:0004252">
    <property type="term" value="F:serine-type endopeptidase activity"/>
    <property type="evidence" value="ECO:0007669"/>
    <property type="project" value="InterPro"/>
</dbReference>
<feature type="domain" description="Peptidase S1" evidence="9">
    <location>
        <begin position="32"/>
        <end position="263"/>
    </location>
</feature>
<keyword evidence="10" id="KW-1185">Reference proteome</keyword>
<evidence type="ECO:0000313" key="11">
    <source>
        <dbReference type="RefSeq" id="XP_008293210.1"/>
    </source>
</evidence>
<dbReference type="RefSeq" id="XP_008293210.1">
    <property type="nucleotide sequence ID" value="XM_008294988.1"/>
</dbReference>
<evidence type="ECO:0000256" key="4">
    <source>
        <dbReference type="ARBA" id="ARBA00022825"/>
    </source>
</evidence>
<name>A0A9Y4KF54_9TELE</name>
<dbReference type="InterPro" id="IPR009003">
    <property type="entry name" value="Peptidase_S1_PA"/>
</dbReference>
<keyword evidence="5" id="KW-1015">Disulfide bond</keyword>
<evidence type="ECO:0000256" key="8">
    <source>
        <dbReference type="SAM" id="SignalP"/>
    </source>
</evidence>
<keyword evidence="4" id="KW-0720">Serine protease</keyword>
<sequence>MGFQQVVWGVTLMSFLLCTGCHAQQPACGRSMVNSYNAGVRNATPGSWPWQAALSANGSVFCGGSLITDEWVLTAAYCTARMNINDTMVRLGLQTVSGVNPNEVSRGIVANVCFPAYDPETYDNDICLLKLSAPVNFTDYIRPVCLAAANSTFYSGTSFITGFGSTDNFGSNPNVLQQVNIPRFGRRQCECEQPNVTRNMICAGGQASCRGDYGGPLVNSNGPNSSWIQSGILSGDYDCATPRGPGVYTLVSRYQQWIEATVTGMPPGFITFTSRGNDSDLNFTCPTPPPFTTDDPPYPTGSPPYPTTRNPPYSPTGYPPYPTRYPPYYTTRDPPFPPRTPCNDEFCAGAGENLIHFTHFITLSVLALVLHAFVGRS</sequence>
<evidence type="ECO:0000256" key="3">
    <source>
        <dbReference type="ARBA" id="ARBA00022801"/>
    </source>
</evidence>
<dbReference type="InterPro" id="IPR001314">
    <property type="entry name" value="Peptidase_S1A"/>
</dbReference>
<accession>A0A9Y4KF54</accession>
<dbReference type="PRINTS" id="PR00722">
    <property type="entry name" value="CHYMOTRYPSIN"/>
</dbReference>
<dbReference type="PANTHER" id="PTHR24253">
    <property type="entry name" value="TRANSMEMBRANE PROTEASE SERINE"/>
    <property type="match status" value="1"/>
</dbReference>
<dbReference type="GeneID" id="103367073"/>
<evidence type="ECO:0000259" key="9">
    <source>
        <dbReference type="PROSITE" id="PS50240"/>
    </source>
</evidence>
<keyword evidence="1" id="KW-0645">Protease</keyword>
<evidence type="ECO:0000256" key="2">
    <source>
        <dbReference type="ARBA" id="ARBA00022729"/>
    </source>
</evidence>
<feature type="signal peptide" evidence="8">
    <location>
        <begin position="1"/>
        <end position="23"/>
    </location>
</feature>
<feature type="chain" id="PRO_5041442523" evidence="8">
    <location>
        <begin position="24"/>
        <end position="377"/>
    </location>
</feature>
<dbReference type="PANTHER" id="PTHR24253:SF144">
    <property type="entry name" value="CHYMOTRYPSIN-LIKE PROTEASE CTRL-1-RELATED"/>
    <property type="match status" value="1"/>
</dbReference>
<dbReference type="Gene3D" id="2.40.10.10">
    <property type="entry name" value="Trypsin-like serine proteases"/>
    <property type="match status" value="2"/>
</dbReference>
<protein>
    <submittedName>
        <fullName evidence="11">Chymotrypsin-like protease CTRL-1</fullName>
    </submittedName>
</protein>
<dbReference type="PROSITE" id="PS50240">
    <property type="entry name" value="TRYPSIN_DOM"/>
    <property type="match status" value="1"/>
</dbReference>
<dbReference type="InterPro" id="IPR043504">
    <property type="entry name" value="Peptidase_S1_PA_chymotrypsin"/>
</dbReference>
<dbReference type="GO" id="GO:0006508">
    <property type="term" value="P:proteolysis"/>
    <property type="evidence" value="ECO:0007669"/>
    <property type="project" value="UniProtKB-KW"/>
</dbReference>
<dbReference type="Proteomes" id="UP000694891">
    <property type="component" value="Unplaced"/>
</dbReference>
<reference evidence="11" key="1">
    <citation type="submission" date="2025-08" db="UniProtKB">
        <authorList>
            <consortium name="RefSeq"/>
        </authorList>
    </citation>
    <scope>IDENTIFICATION</scope>
</reference>
<feature type="region of interest" description="Disordered" evidence="7">
    <location>
        <begin position="288"/>
        <end position="319"/>
    </location>
</feature>
<evidence type="ECO:0000256" key="6">
    <source>
        <dbReference type="ARBA" id="ARBA00023180"/>
    </source>
</evidence>
<gene>
    <name evidence="11" type="primary">LOC103367073</name>
</gene>
<dbReference type="SUPFAM" id="SSF50494">
    <property type="entry name" value="Trypsin-like serine proteases"/>
    <property type="match status" value="1"/>
</dbReference>
<dbReference type="Pfam" id="PF00089">
    <property type="entry name" value="Trypsin"/>
    <property type="match status" value="1"/>
</dbReference>
<keyword evidence="2 8" id="KW-0732">Signal</keyword>
<keyword evidence="6" id="KW-0325">Glycoprotein</keyword>
<dbReference type="SMART" id="SM00020">
    <property type="entry name" value="Tryp_SPc"/>
    <property type="match status" value="1"/>
</dbReference>
<evidence type="ECO:0000256" key="7">
    <source>
        <dbReference type="SAM" id="MobiDB-lite"/>
    </source>
</evidence>
<feature type="compositionally biased region" description="Pro residues" evidence="7">
    <location>
        <begin position="288"/>
        <end position="306"/>
    </location>
</feature>
<dbReference type="InterPro" id="IPR001254">
    <property type="entry name" value="Trypsin_dom"/>
</dbReference>
<evidence type="ECO:0000313" key="10">
    <source>
        <dbReference type="Proteomes" id="UP000694891"/>
    </source>
</evidence>
<evidence type="ECO:0000256" key="1">
    <source>
        <dbReference type="ARBA" id="ARBA00022670"/>
    </source>
</evidence>
<organism evidence="10 11">
    <name type="scientific">Stegastes partitus</name>
    <name type="common">bicolor damselfish</name>
    <dbReference type="NCBI Taxonomy" id="144197"/>
    <lineage>
        <taxon>Eukaryota</taxon>
        <taxon>Metazoa</taxon>
        <taxon>Chordata</taxon>
        <taxon>Craniata</taxon>
        <taxon>Vertebrata</taxon>
        <taxon>Euteleostomi</taxon>
        <taxon>Actinopterygii</taxon>
        <taxon>Neopterygii</taxon>
        <taxon>Teleostei</taxon>
        <taxon>Neoteleostei</taxon>
        <taxon>Acanthomorphata</taxon>
        <taxon>Ovalentaria</taxon>
        <taxon>Pomacentridae</taxon>
        <taxon>Stegastes</taxon>
    </lineage>
</organism>
<evidence type="ECO:0000256" key="5">
    <source>
        <dbReference type="ARBA" id="ARBA00023157"/>
    </source>
</evidence>
<dbReference type="CDD" id="cd00190">
    <property type="entry name" value="Tryp_SPc"/>
    <property type="match status" value="1"/>
</dbReference>
<proteinExistence type="predicted"/>
<dbReference type="FunFam" id="2.40.10.10:FF:000024">
    <property type="entry name" value="Serine protease 53"/>
    <property type="match status" value="1"/>
</dbReference>
<dbReference type="AlphaFoldDB" id="A0A9Y4KF54"/>
<keyword evidence="3" id="KW-0378">Hydrolase</keyword>